<dbReference type="AlphaFoldDB" id="A0A813SF00"/>
<sequence length="96" mass="11401">MNLSSALLQNQNENQLLNQQQDGRLGFFHEYLRNNYPIKQQLESPYDPAVFFNNQEKSNIHPELIAHLNWLKRDLRLNNPVNKRMLCFFHAVNCFG</sequence>
<evidence type="ECO:0000313" key="2">
    <source>
        <dbReference type="EMBL" id="CAF1087995.1"/>
    </source>
</evidence>
<dbReference type="EMBL" id="CAJNOL010000489">
    <property type="protein sequence ID" value="CAF1087995.1"/>
    <property type="molecule type" value="Genomic_DNA"/>
</dbReference>
<evidence type="ECO:0000313" key="3">
    <source>
        <dbReference type="Proteomes" id="UP000663854"/>
    </source>
</evidence>
<name>A0A813SF00_9BILA</name>
<dbReference type="Proteomes" id="UP000663870">
    <property type="component" value="Unassembled WGS sequence"/>
</dbReference>
<dbReference type="EMBL" id="CAJNOH010000038">
    <property type="protein sequence ID" value="CAF0793644.1"/>
    <property type="molecule type" value="Genomic_DNA"/>
</dbReference>
<organism evidence="1 3">
    <name type="scientific">Rotaria sordida</name>
    <dbReference type="NCBI Taxonomy" id="392033"/>
    <lineage>
        <taxon>Eukaryota</taxon>
        <taxon>Metazoa</taxon>
        <taxon>Spiralia</taxon>
        <taxon>Gnathifera</taxon>
        <taxon>Rotifera</taxon>
        <taxon>Eurotatoria</taxon>
        <taxon>Bdelloidea</taxon>
        <taxon>Philodinida</taxon>
        <taxon>Philodinidae</taxon>
        <taxon>Rotaria</taxon>
    </lineage>
</organism>
<protein>
    <submittedName>
        <fullName evidence="1">Uncharacterized protein</fullName>
    </submittedName>
</protein>
<evidence type="ECO:0000313" key="4">
    <source>
        <dbReference type="Proteomes" id="UP000663870"/>
    </source>
</evidence>
<reference evidence="1" key="1">
    <citation type="submission" date="2021-02" db="EMBL/GenBank/DDBJ databases">
        <authorList>
            <person name="Nowell W R."/>
        </authorList>
    </citation>
    <scope>NUCLEOTIDE SEQUENCE</scope>
</reference>
<gene>
    <name evidence="2" type="ORF">JXQ802_LOCUS18533</name>
    <name evidence="1" type="ORF">PYM288_LOCUS4260</name>
</gene>
<proteinExistence type="predicted"/>
<keyword evidence="4" id="KW-1185">Reference proteome</keyword>
<accession>A0A813SF00</accession>
<comment type="caution">
    <text evidence="1">The sequence shown here is derived from an EMBL/GenBank/DDBJ whole genome shotgun (WGS) entry which is preliminary data.</text>
</comment>
<dbReference type="Proteomes" id="UP000663854">
    <property type="component" value="Unassembled WGS sequence"/>
</dbReference>
<evidence type="ECO:0000313" key="1">
    <source>
        <dbReference type="EMBL" id="CAF0793644.1"/>
    </source>
</evidence>